<evidence type="ECO:0000256" key="2">
    <source>
        <dbReference type="ARBA" id="ARBA00022723"/>
    </source>
</evidence>
<dbReference type="PROSITE" id="PS50157">
    <property type="entry name" value="ZINC_FINGER_C2H2_2"/>
    <property type="match status" value="1"/>
</dbReference>
<protein>
    <submittedName>
        <fullName evidence="10">Putative regulation of transcription</fullName>
    </submittedName>
</protein>
<evidence type="ECO:0000259" key="9">
    <source>
        <dbReference type="PROSITE" id="PS50157"/>
    </source>
</evidence>
<feature type="region of interest" description="Disordered" evidence="8">
    <location>
        <begin position="101"/>
        <end position="127"/>
    </location>
</feature>
<keyword evidence="4 7" id="KW-0863">Zinc-finger</keyword>
<feature type="non-terminal residue" evidence="10">
    <location>
        <position position="281"/>
    </location>
</feature>
<dbReference type="FunFam" id="3.30.160.60:FF:000688">
    <property type="entry name" value="zinc finger protein 197 isoform X1"/>
    <property type="match status" value="1"/>
</dbReference>
<organism evidence="10">
    <name type="scientific">Ixodes ricinus</name>
    <name type="common">Common tick</name>
    <name type="synonym">Acarus ricinus</name>
    <dbReference type="NCBI Taxonomy" id="34613"/>
    <lineage>
        <taxon>Eukaryota</taxon>
        <taxon>Metazoa</taxon>
        <taxon>Ecdysozoa</taxon>
        <taxon>Arthropoda</taxon>
        <taxon>Chelicerata</taxon>
        <taxon>Arachnida</taxon>
        <taxon>Acari</taxon>
        <taxon>Parasitiformes</taxon>
        <taxon>Ixodida</taxon>
        <taxon>Ixodoidea</taxon>
        <taxon>Ixodidae</taxon>
        <taxon>Ixodinae</taxon>
        <taxon>Ixodes</taxon>
    </lineage>
</organism>
<evidence type="ECO:0000256" key="6">
    <source>
        <dbReference type="ARBA" id="ARBA00023242"/>
    </source>
</evidence>
<dbReference type="EMBL" id="GEFM01001567">
    <property type="protein sequence ID" value="JAP74229.1"/>
    <property type="molecule type" value="mRNA"/>
</dbReference>
<keyword evidence="2" id="KW-0479">Metal-binding</keyword>
<dbReference type="GO" id="GO:0010468">
    <property type="term" value="P:regulation of gene expression"/>
    <property type="evidence" value="ECO:0007669"/>
    <property type="project" value="TreeGrafter"/>
</dbReference>
<dbReference type="AlphaFoldDB" id="A0A131Y4S0"/>
<keyword evidence="3" id="KW-0677">Repeat</keyword>
<name>A0A131Y4S0_IXORI</name>
<keyword evidence="6" id="KW-0539">Nucleus</keyword>
<dbReference type="Gene3D" id="3.30.160.60">
    <property type="entry name" value="Classic Zinc Finger"/>
    <property type="match status" value="2"/>
</dbReference>
<accession>A0A131Y4S0</accession>
<keyword evidence="5" id="KW-0862">Zinc</keyword>
<dbReference type="GO" id="GO:0005634">
    <property type="term" value="C:nucleus"/>
    <property type="evidence" value="ECO:0007669"/>
    <property type="project" value="UniProtKB-SubCell"/>
</dbReference>
<reference evidence="10" key="1">
    <citation type="submission" date="2016-02" db="EMBL/GenBank/DDBJ databases">
        <title>RNAseq analyses of the midgut from blood- or serum-fed Ixodes ricinus ticks.</title>
        <authorList>
            <person name="Perner J."/>
            <person name="Provaznik J."/>
            <person name="Schrenkova J."/>
            <person name="Urbanova V."/>
            <person name="Ribeiro J.M."/>
            <person name="Kopacek P."/>
        </authorList>
    </citation>
    <scope>NUCLEOTIDE SEQUENCE</scope>
    <source>
        <tissue evidence="10">Gut</tissue>
    </source>
</reference>
<evidence type="ECO:0000256" key="1">
    <source>
        <dbReference type="ARBA" id="ARBA00004123"/>
    </source>
</evidence>
<proteinExistence type="evidence at transcript level"/>
<evidence type="ECO:0000313" key="10">
    <source>
        <dbReference type="EMBL" id="JAP74229.1"/>
    </source>
</evidence>
<dbReference type="InterPro" id="IPR013087">
    <property type="entry name" value="Znf_C2H2_type"/>
</dbReference>
<dbReference type="InterPro" id="IPR036236">
    <property type="entry name" value="Znf_C2H2_sf"/>
</dbReference>
<comment type="subcellular location">
    <subcellularLocation>
        <location evidence="1">Nucleus</location>
    </subcellularLocation>
</comment>
<dbReference type="PANTHER" id="PTHR16515">
    <property type="entry name" value="PR DOMAIN ZINC FINGER PROTEIN"/>
    <property type="match status" value="1"/>
</dbReference>
<dbReference type="SUPFAM" id="SSF57667">
    <property type="entry name" value="beta-beta-alpha zinc fingers"/>
    <property type="match status" value="1"/>
</dbReference>
<dbReference type="GO" id="GO:0008270">
    <property type="term" value="F:zinc ion binding"/>
    <property type="evidence" value="ECO:0007669"/>
    <property type="project" value="UniProtKB-KW"/>
</dbReference>
<evidence type="ECO:0000256" key="8">
    <source>
        <dbReference type="SAM" id="MobiDB-lite"/>
    </source>
</evidence>
<evidence type="ECO:0000256" key="3">
    <source>
        <dbReference type="ARBA" id="ARBA00022737"/>
    </source>
</evidence>
<evidence type="ECO:0000256" key="4">
    <source>
        <dbReference type="ARBA" id="ARBA00022771"/>
    </source>
</evidence>
<feature type="region of interest" description="Disordered" evidence="8">
    <location>
        <begin position="201"/>
        <end position="222"/>
    </location>
</feature>
<sequence>MPASSLPLEGRWNGTFEVKEEQREECAIPTTSPTWHCGDADDLFTSHGHHPIEQSTFVLVKKEPEDVSSTSADANMHSYDCGDVSEFSSQLAGHGDSVISVKEEPEGVPPTSAGESVLPDDGGSMFECRPQLERHRDSAIAVGEEVDQASAALTSEGWDGEDALGLSVSHHPLNEVQTAAAVVKEEPTDVEWRCFDYKESSSSSAPERWDQGQQEEQGGSKGHDCRFCPFSSLFKSNVTAHERTHTGQRPFTCHHCQMAFTTRRGLIAHASTFGDKEHFKC</sequence>
<evidence type="ECO:0000256" key="7">
    <source>
        <dbReference type="PROSITE-ProRule" id="PRU00042"/>
    </source>
</evidence>
<evidence type="ECO:0000256" key="5">
    <source>
        <dbReference type="ARBA" id="ARBA00022833"/>
    </source>
</evidence>
<dbReference type="InterPro" id="IPR050331">
    <property type="entry name" value="Zinc_finger"/>
</dbReference>
<dbReference type="PANTHER" id="PTHR16515:SF66">
    <property type="entry name" value="C2H2-TYPE DOMAIN-CONTAINING PROTEIN"/>
    <property type="match status" value="1"/>
</dbReference>
<feature type="domain" description="C2H2-type" evidence="9">
    <location>
        <begin position="223"/>
        <end position="250"/>
    </location>
</feature>